<reference evidence="2 3" key="1">
    <citation type="journal article" date="2024" name="Ann. Entomol. Soc. Am.">
        <title>Genomic analyses of the southern and eastern yellowjacket wasps (Hymenoptera: Vespidae) reveal evolutionary signatures of social life.</title>
        <authorList>
            <person name="Catto M.A."/>
            <person name="Caine P.B."/>
            <person name="Orr S.E."/>
            <person name="Hunt B.G."/>
            <person name="Goodisman M.A.D."/>
        </authorList>
    </citation>
    <scope>NUCLEOTIDE SEQUENCE [LARGE SCALE GENOMIC DNA]</scope>
    <source>
        <strain evidence="2">233</strain>
        <tissue evidence="2">Head and thorax</tissue>
    </source>
</reference>
<dbReference type="AlphaFoldDB" id="A0ABD2A222"/>
<dbReference type="Proteomes" id="UP001607302">
    <property type="component" value="Unassembled WGS sequence"/>
</dbReference>
<name>A0ABD2A222_VESSQ</name>
<keyword evidence="3" id="KW-1185">Reference proteome</keyword>
<proteinExistence type="predicted"/>
<dbReference type="EMBL" id="JAUDFV010000156">
    <property type="protein sequence ID" value="KAL2714441.1"/>
    <property type="molecule type" value="Genomic_DNA"/>
</dbReference>
<evidence type="ECO:0000313" key="2">
    <source>
        <dbReference type="EMBL" id="KAL2714441.1"/>
    </source>
</evidence>
<comment type="caution">
    <text evidence="2">The sequence shown here is derived from an EMBL/GenBank/DDBJ whole genome shotgun (WGS) entry which is preliminary data.</text>
</comment>
<evidence type="ECO:0000313" key="3">
    <source>
        <dbReference type="Proteomes" id="UP001607302"/>
    </source>
</evidence>
<protein>
    <submittedName>
        <fullName evidence="2">Uncharacterized protein</fullName>
    </submittedName>
</protein>
<sequence length="61" mass="6861">MDIDIGNSKASESIPSDEEPQNNNIDKIEISTDQDERCNVCTSVISPCFIHRRDMSIDGYI</sequence>
<accession>A0ABD2A222</accession>
<gene>
    <name evidence="2" type="ORF">V1478_015626</name>
</gene>
<organism evidence="2 3">
    <name type="scientific">Vespula squamosa</name>
    <name type="common">Southern yellow jacket</name>
    <name type="synonym">Wasp</name>
    <dbReference type="NCBI Taxonomy" id="30214"/>
    <lineage>
        <taxon>Eukaryota</taxon>
        <taxon>Metazoa</taxon>
        <taxon>Ecdysozoa</taxon>
        <taxon>Arthropoda</taxon>
        <taxon>Hexapoda</taxon>
        <taxon>Insecta</taxon>
        <taxon>Pterygota</taxon>
        <taxon>Neoptera</taxon>
        <taxon>Endopterygota</taxon>
        <taxon>Hymenoptera</taxon>
        <taxon>Apocrita</taxon>
        <taxon>Aculeata</taxon>
        <taxon>Vespoidea</taxon>
        <taxon>Vespidae</taxon>
        <taxon>Vespinae</taxon>
        <taxon>Vespula</taxon>
    </lineage>
</organism>
<feature type="region of interest" description="Disordered" evidence="1">
    <location>
        <begin position="1"/>
        <end position="30"/>
    </location>
</feature>
<evidence type="ECO:0000256" key="1">
    <source>
        <dbReference type="SAM" id="MobiDB-lite"/>
    </source>
</evidence>